<organism evidence="1 2">
    <name type="scientific">Roridomyces roridus</name>
    <dbReference type="NCBI Taxonomy" id="1738132"/>
    <lineage>
        <taxon>Eukaryota</taxon>
        <taxon>Fungi</taxon>
        <taxon>Dikarya</taxon>
        <taxon>Basidiomycota</taxon>
        <taxon>Agaricomycotina</taxon>
        <taxon>Agaricomycetes</taxon>
        <taxon>Agaricomycetidae</taxon>
        <taxon>Agaricales</taxon>
        <taxon>Marasmiineae</taxon>
        <taxon>Mycenaceae</taxon>
        <taxon>Roridomyces</taxon>
    </lineage>
</organism>
<dbReference type="EMBL" id="JARKIF010000024">
    <property type="protein sequence ID" value="KAJ7615321.1"/>
    <property type="molecule type" value="Genomic_DNA"/>
</dbReference>
<dbReference type="Proteomes" id="UP001221142">
    <property type="component" value="Unassembled WGS sequence"/>
</dbReference>
<sequence>EGWSRRAGCGEAGNPWQELAMVATMLTVSMLWSGHNAQDLAVTRQTGVCCLISTELPEVGYPEGTPCPGWDQYPAAQS</sequence>
<comment type="caution">
    <text evidence="1">The sequence shown here is derived from an EMBL/GenBank/DDBJ whole genome shotgun (WGS) entry which is preliminary data.</text>
</comment>
<evidence type="ECO:0000313" key="2">
    <source>
        <dbReference type="Proteomes" id="UP001221142"/>
    </source>
</evidence>
<protein>
    <submittedName>
        <fullName evidence="1">Uncharacterized protein</fullName>
    </submittedName>
</protein>
<name>A0AAD7FEB4_9AGAR</name>
<gene>
    <name evidence="1" type="ORF">FB45DRAFT_935395</name>
</gene>
<reference evidence="1" key="1">
    <citation type="submission" date="2023-03" db="EMBL/GenBank/DDBJ databases">
        <title>Massive genome expansion in bonnet fungi (Mycena s.s.) driven by repeated elements and novel gene families across ecological guilds.</title>
        <authorList>
            <consortium name="Lawrence Berkeley National Laboratory"/>
            <person name="Harder C.B."/>
            <person name="Miyauchi S."/>
            <person name="Viragh M."/>
            <person name="Kuo A."/>
            <person name="Thoen E."/>
            <person name="Andreopoulos B."/>
            <person name="Lu D."/>
            <person name="Skrede I."/>
            <person name="Drula E."/>
            <person name="Henrissat B."/>
            <person name="Morin E."/>
            <person name="Kohler A."/>
            <person name="Barry K."/>
            <person name="LaButti K."/>
            <person name="Morin E."/>
            <person name="Salamov A."/>
            <person name="Lipzen A."/>
            <person name="Mereny Z."/>
            <person name="Hegedus B."/>
            <person name="Baldrian P."/>
            <person name="Stursova M."/>
            <person name="Weitz H."/>
            <person name="Taylor A."/>
            <person name="Grigoriev I.V."/>
            <person name="Nagy L.G."/>
            <person name="Martin F."/>
            <person name="Kauserud H."/>
        </authorList>
    </citation>
    <scope>NUCLEOTIDE SEQUENCE</scope>
    <source>
        <strain evidence="1">9284</strain>
    </source>
</reference>
<feature type="non-terminal residue" evidence="1">
    <location>
        <position position="1"/>
    </location>
</feature>
<proteinExistence type="predicted"/>
<dbReference type="AlphaFoldDB" id="A0AAD7FEB4"/>
<evidence type="ECO:0000313" key="1">
    <source>
        <dbReference type="EMBL" id="KAJ7615321.1"/>
    </source>
</evidence>
<keyword evidence="2" id="KW-1185">Reference proteome</keyword>
<accession>A0AAD7FEB4</accession>